<dbReference type="AlphaFoldDB" id="A0A2W5V7M2"/>
<gene>
    <name evidence="1" type="ORF">DI536_03640</name>
</gene>
<dbReference type="InterPro" id="IPR019283">
    <property type="entry name" value="DUF2330"/>
</dbReference>
<dbReference type="Proteomes" id="UP000249061">
    <property type="component" value="Unassembled WGS sequence"/>
</dbReference>
<comment type="caution">
    <text evidence="1">The sequence shown here is derived from an EMBL/GenBank/DDBJ whole genome shotgun (WGS) entry which is preliminary data.</text>
</comment>
<proteinExistence type="predicted"/>
<accession>A0A2W5V7M2</accession>
<name>A0A2W5V7M2_9BACT</name>
<reference evidence="1 2" key="1">
    <citation type="submission" date="2017-08" db="EMBL/GenBank/DDBJ databases">
        <title>Infants hospitalized years apart are colonized by the same room-sourced microbial strains.</title>
        <authorList>
            <person name="Brooks B."/>
            <person name="Olm M.R."/>
            <person name="Firek B.A."/>
            <person name="Baker R."/>
            <person name="Thomas B.C."/>
            <person name="Morowitz M.J."/>
            <person name="Banfield J.F."/>
        </authorList>
    </citation>
    <scope>NUCLEOTIDE SEQUENCE [LARGE SCALE GENOMIC DNA]</scope>
    <source>
        <strain evidence="1">S2_003_000_R2_14</strain>
    </source>
</reference>
<organism evidence="1 2">
    <name type="scientific">Archangium gephyra</name>
    <dbReference type="NCBI Taxonomy" id="48"/>
    <lineage>
        <taxon>Bacteria</taxon>
        <taxon>Pseudomonadati</taxon>
        <taxon>Myxococcota</taxon>
        <taxon>Myxococcia</taxon>
        <taxon>Myxococcales</taxon>
        <taxon>Cystobacterineae</taxon>
        <taxon>Archangiaceae</taxon>
        <taxon>Archangium</taxon>
    </lineage>
</organism>
<dbReference type="EMBL" id="QFQP01000002">
    <property type="protein sequence ID" value="PZR17428.1"/>
    <property type="molecule type" value="Genomic_DNA"/>
</dbReference>
<evidence type="ECO:0000313" key="2">
    <source>
        <dbReference type="Proteomes" id="UP000249061"/>
    </source>
</evidence>
<sequence length="506" mass="55870">MRETMLTRLAVLLTVVPVAAHAFCGFYVAGGGAQLFNDATQVVLMREGTRTVLSMQNNYRGPPENFAMVVPVPVILAEANVKTLTKNIFDKVDQLAAPRLVEYWEQDPCYQPRDFYVEARSRREMPTKSAPMADAAAPRDYGVTIEAKFTVGEYEIVILGAKDALGLEAWLTDNKYKIPSGAAQLFRPYIQQGMKFFVARVNVEKVAFKDGVASLSPLRFHYDSEKFELPIRLGLINAAGPQDLIIHVLARNQRYEVANYPNVTIPTNIDLVPSAKSEFGPFYASLFDKTLKKHPKAVVTEYAWDSATCDPCPTPPLTPTDLMVLGLDVIDNAGPLPEIEFKNRDKVTPQEAALVDRMLSSLDQQIAYQRSAGKGARFVITRLHARYDKTSLGEDLVFKAATPIAGGREFLRDGKELEQGSVSYGVNNFQARYAIRYPWGGEVKCSNPVYGRWGGPPNGGQHKPLAAEDLGLVKRDDALTAKLAESPISELDIKGRKARAGIAVKK</sequence>
<dbReference type="Pfam" id="PF10092">
    <property type="entry name" value="DUF2330"/>
    <property type="match status" value="1"/>
</dbReference>
<evidence type="ECO:0000313" key="1">
    <source>
        <dbReference type="EMBL" id="PZR17428.1"/>
    </source>
</evidence>
<protein>
    <recommendedName>
        <fullName evidence="3">DUF2330 domain-containing protein</fullName>
    </recommendedName>
</protein>
<evidence type="ECO:0008006" key="3">
    <source>
        <dbReference type="Google" id="ProtNLM"/>
    </source>
</evidence>